<dbReference type="EMBL" id="AYYK01000004">
    <property type="protein sequence ID" value="KRM79337.1"/>
    <property type="molecule type" value="Genomic_DNA"/>
</dbReference>
<dbReference type="RefSeq" id="WP_057755354.1">
    <property type="nucleotide sequence ID" value="NZ_AYYK01000004.1"/>
</dbReference>
<keyword evidence="2" id="KW-1185">Reference proteome</keyword>
<organism evidence="1 2">
    <name type="scientific">Lapidilactobacillus dextrinicus DSM 20335</name>
    <dbReference type="NCBI Taxonomy" id="1423738"/>
    <lineage>
        <taxon>Bacteria</taxon>
        <taxon>Bacillati</taxon>
        <taxon>Bacillota</taxon>
        <taxon>Bacilli</taxon>
        <taxon>Lactobacillales</taxon>
        <taxon>Lactobacillaceae</taxon>
        <taxon>Lapidilactobacillus</taxon>
    </lineage>
</organism>
<sequence length="106" mass="11956">MNIKNIAHTVAHTIQISQKAGQQTDYIFIIDFSHQHKPADGCLLVHYDAAQKTANIKSFDQQYKDIDDPLNQLEHASYLECDEDLDQRDELVIAIQAALTETSSKA</sequence>
<dbReference type="Proteomes" id="UP000051813">
    <property type="component" value="Unassembled WGS sequence"/>
</dbReference>
<gene>
    <name evidence="1" type="ORF">FC84_GL001511</name>
</gene>
<proteinExistence type="predicted"/>
<dbReference type="STRING" id="1423738.FC84_GL001511"/>
<accession>A0A0R2BSM0</accession>
<name>A0A0R2BSM0_9LACO</name>
<dbReference type="PATRIC" id="fig|1423738.3.peg.1528"/>
<evidence type="ECO:0000313" key="1">
    <source>
        <dbReference type="EMBL" id="KRM79337.1"/>
    </source>
</evidence>
<dbReference type="AlphaFoldDB" id="A0A0R2BSM0"/>
<protein>
    <submittedName>
        <fullName evidence="1">Uncharacterized protein</fullName>
    </submittedName>
</protein>
<reference evidence="1 2" key="1">
    <citation type="journal article" date="2015" name="Genome Announc.">
        <title>Expanding the biotechnology potential of lactobacilli through comparative genomics of 213 strains and associated genera.</title>
        <authorList>
            <person name="Sun Z."/>
            <person name="Harris H.M."/>
            <person name="McCann A."/>
            <person name="Guo C."/>
            <person name="Argimon S."/>
            <person name="Zhang W."/>
            <person name="Yang X."/>
            <person name="Jeffery I.B."/>
            <person name="Cooney J.C."/>
            <person name="Kagawa T.F."/>
            <person name="Liu W."/>
            <person name="Song Y."/>
            <person name="Salvetti E."/>
            <person name="Wrobel A."/>
            <person name="Rasinkangas P."/>
            <person name="Parkhill J."/>
            <person name="Rea M.C."/>
            <person name="O'Sullivan O."/>
            <person name="Ritari J."/>
            <person name="Douillard F.P."/>
            <person name="Paul Ross R."/>
            <person name="Yang R."/>
            <person name="Briner A.E."/>
            <person name="Felis G.E."/>
            <person name="de Vos W.M."/>
            <person name="Barrangou R."/>
            <person name="Klaenhammer T.R."/>
            <person name="Caufield P.W."/>
            <person name="Cui Y."/>
            <person name="Zhang H."/>
            <person name="O'Toole P.W."/>
        </authorList>
    </citation>
    <scope>NUCLEOTIDE SEQUENCE [LARGE SCALE GENOMIC DNA]</scope>
    <source>
        <strain evidence="1 2">DSM 20335</strain>
    </source>
</reference>
<dbReference type="OrthoDB" id="2315555at2"/>
<comment type="caution">
    <text evidence="1">The sequence shown here is derived from an EMBL/GenBank/DDBJ whole genome shotgun (WGS) entry which is preliminary data.</text>
</comment>
<evidence type="ECO:0000313" key="2">
    <source>
        <dbReference type="Proteomes" id="UP000051813"/>
    </source>
</evidence>